<dbReference type="Proteomes" id="UP001235840">
    <property type="component" value="Unassembled WGS sequence"/>
</dbReference>
<evidence type="ECO:0000313" key="2">
    <source>
        <dbReference type="Proteomes" id="UP001235840"/>
    </source>
</evidence>
<organism evidence="1 2">
    <name type="scientific">Caldalkalibacillus horti</name>
    <dbReference type="NCBI Taxonomy" id="77523"/>
    <lineage>
        <taxon>Bacteria</taxon>
        <taxon>Bacillati</taxon>
        <taxon>Bacillota</taxon>
        <taxon>Bacilli</taxon>
        <taxon>Bacillales</taxon>
        <taxon>Bacillaceae</taxon>
        <taxon>Caldalkalibacillus</taxon>
    </lineage>
</organism>
<evidence type="ECO:0000313" key="1">
    <source>
        <dbReference type="EMBL" id="MDQ0167998.1"/>
    </source>
</evidence>
<dbReference type="PROSITE" id="PS51257">
    <property type="entry name" value="PROKAR_LIPOPROTEIN"/>
    <property type="match status" value="1"/>
</dbReference>
<gene>
    <name evidence="1" type="ORF">J2S11_003928</name>
</gene>
<accession>A0ABT9W426</accession>
<proteinExistence type="predicted"/>
<name>A0ABT9W426_9BACI</name>
<reference evidence="1 2" key="1">
    <citation type="submission" date="2023-07" db="EMBL/GenBank/DDBJ databases">
        <title>Genomic Encyclopedia of Type Strains, Phase IV (KMG-IV): sequencing the most valuable type-strain genomes for metagenomic binning, comparative biology and taxonomic classification.</title>
        <authorList>
            <person name="Goeker M."/>
        </authorList>
    </citation>
    <scope>NUCLEOTIDE SEQUENCE [LARGE SCALE GENOMIC DNA]</scope>
    <source>
        <strain evidence="1 2">DSM 12751</strain>
    </source>
</reference>
<sequence length="344" mass="40092">MTFIRHTVVFSFILTMLLLVGCNPKPVQIEETTEELPEFLIDNPKKLVEANPTIQESDLLLQGLERLSHYYDSVFDQSERAQIFNVPETGYSSYIDYLEIMLSKGKPILPMYGGTEDIKRQIDEGHPVLAVFPLSGGMEAQTVFYGYDDDSLFYYHLPNMNERSVSIERMNSYEEKEVKLFMYEEGLTELDSDYYFLLYIRDIYLKDDSELLGQAIERIEKENLFEQDDAYIRFYVLYYTFYDPQPELVEPYVEEISYSPILYAEINFMLPVIKGDDEQALEAMSKMNLSVAQLPMYRDDTIYHVGVLALENDRMELARTTLQFLNERSPDFPGLAEALARVEE</sequence>
<keyword evidence="2" id="KW-1185">Reference proteome</keyword>
<dbReference type="EMBL" id="JAUSTY010000022">
    <property type="protein sequence ID" value="MDQ0167998.1"/>
    <property type="molecule type" value="Genomic_DNA"/>
</dbReference>
<protein>
    <submittedName>
        <fullName evidence="1">Uncharacterized protein</fullName>
    </submittedName>
</protein>
<dbReference type="RefSeq" id="WP_307397391.1">
    <property type="nucleotide sequence ID" value="NZ_BAAADK010000017.1"/>
</dbReference>
<comment type="caution">
    <text evidence="1">The sequence shown here is derived from an EMBL/GenBank/DDBJ whole genome shotgun (WGS) entry which is preliminary data.</text>
</comment>